<dbReference type="AlphaFoldDB" id="A0A5C8UZV9"/>
<dbReference type="Pfam" id="PF00583">
    <property type="entry name" value="Acetyltransf_1"/>
    <property type="match status" value="1"/>
</dbReference>
<dbReference type="SUPFAM" id="SSF55729">
    <property type="entry name" value="Acyl-CoA N-acyltransferases (Nat)"/>
    <property type="match status" value="1"/>
</dbReference>
<evidence type="ECO:0000313" key="2">
    <source>
        <dbReference type="EMBL" id="TXN35053.1"/>
    </source>
</evidence>
<evidence type="ECO:0000313" key="3">
    <source>
        <dbReference type="Proteomes" id="UP000321456"/>
    </source>
</evidence>
<dbReference type="EMBL" id="VRUR01000002">
    <property type="protein sequence ID" value="TXN35053.1"/>
    <property type="molecule type" value="Genomic_DNA"/>
</dbReference>
<dbReference type="CDD" id="cd04301">
    <property type="entry name" value="NAT_SF"/>
    <property type="match status" value="1"/>
</dbReference>
<evidence type="ECO:0000259" key="1">
    <source>
        <dbReference type="PROSITE" id="PS51186"/>
    </source>
</evidence>
<accession>A0A5C8UZV9</accession>
<dbReference type="Proteomes" id="UP000321456">
    <property type="component" value="Unassembled WGS sequence"/>
</dbReference>
<organism evidence="2 3">
    <name type="scientific">Flagellimonas hymeniacidonis</name>
    <dbReference type="NCBI Taxonomy" id="2603628"/>
    <lineage>
        <taxon>Bacteria</taxon>
        <taxon>Pseudomonadati</taxon>
        <taxon>Bacteroidota</taxon>
        <taxon>Flavobacteriia</taxon>
        <taxon>Flavobacteriales</taxon>
        <taxon>Flavobacteriaceae</taxon>
        <taxon>Flagellimonas</taxon>
    </lineage>
</organism>
<dbReference type="Gene3D" id="3.40.630.30">
    <property type="match status" value="1"/>
</dbReference>
<name>A0A5C8UZV9_9FLAO</name>
<keyword evidence="3" id="KW-1185">Reference proteome</keyword>
<reference evidence="2 3" key="1">
    <citation type="submission" date="2019-08" db="EMBL/GenBank/DDBJ databases">
        <title>Professor.</title>
        <authorList>
            <person name="Park J.S."/>
        </authorList>
    </citation>
    <scope>NUCLEOTIDE SEQUENCE [LARGE SCALE GENOMIC DNA]</scope>
    <source>
        <strain evidence="2 3">176CP5-101</strain>
    </source>
</reference>
<protein>
    <submittedName>
        <fullName evidence="2">GNAT family N-acetyltransferase</fullName>
    </submittedName>
</protein>
<gene>
    <name evidence="2" type="ORF">FVB32_10685</name>
</gene>
<sequence length="173" mass="19615">MEAILEPLVEATISDYIKVGTQSYNEHYLHLWEGRNPNPYISRSFTQKVVSKDIQDNNLKLFLIKVDKSIAGIVKLVLNSPLDEYSAQEALLAQKIYLLKAYSGQGLGKKVLALIEKYAKDMGKKILWLDTMQKGGPIQFYLKNGFQIKKESELTIPGAVRAEKPMWVLTKVL</sequence>
<keyword evidence="2" id="KW-0808">Transferase</keyword>
<proteinExistence type="predicted"/>
<dbReference type="GO" id="GO:0016747">
    <property type="term" value="F:acyltransferase activity, transferring groups other than amino-acyl groups"/>
    <property type="evidence" value="ECO:0007669"/>
    <property type="project" value="InterPro"/>
</dbReference>
<dbReference type="InterPro" id="IPR000182">
    <property type="entry name" value="GNAT_dom"/>
</dbReference>
<dbReference type="InterPro" id="IPR016181">
    <property type="entry name" value="Acyl_CoA_acyltransferase"/>
</dbReference>
<feature type="domain" description="N-acetyltransferase" evidence="1">
    <location>
        <begin position="3"/>
        <end position="167"/>
    </location>
</feature>
<dbReference type="RefSeq" id="WP_147743786.1">
    <property type="nucleotide sequence ID" value="NZ_VRUR01000002.1"/>
</dbReference>
<dbReference type="PROSITE" id="PS51186">
    <property type="entry name" value="GNAT"/>
    <property type="match status" value="1"/>
</dbReference>
<comment type="caution">
    <text evidence="2">The sequence shown here is derived from an EMBL/GenBank/DDBJ whole genome shotgun (WGS) entry which is preliminary data.</text>
</comment>